<dbReference type="GO" id="GO:0019346">
    <property type="term" value="P:transsulfuration"/>
    <property type="evidence" value="ECO:0007669"/>
    <property type="project" value="InterPro"/>
</dbReference>
<evidence type="ECO:0000256" key="5">
    <source>
        <dbReference type="RuleBase" id="RU362118"/>
    </source>
</evidence>
<reference evidence="6 7" key="1">
    <citation type="submission" date="2020-08" db="EMBL/GenBank/DDBJ databases">
        <title>Genome sequence of Diaphorobacter ruginosibacter DSM 27467T.</title>
        <authorList>
            <person name="Hyun D.-W."/>
            <person name="Bae J.-W."/>
        </authorList>
    </citation>
    <scope>NUCLEOTIDE SEQUENCE [LARGE SCALE GENOMIC DNA]</scope>
    <source>
        <strain evidence="6 7">DSM 27467</strain>
    </source>
</reference>
<dbReference type="CDD" id="cd00614">
    <property type="entry name" value="CGS_like"/>
    <property type="match status" value="1"/>
</dbReference>
<dbReference type="EMBL" id="CP060714">
    <property type="protein sequence ID" value="QNN55597.1"/>
    <property type="molecule type" value="Genomic_DNA"/>
</dbReference>
<dbReference type="InterPro" id="IPR054542">
    <property type="entry name" value="Cys_met_metab_PP"/>
</dbReference>
<evidence type="ECO:0000313" key="7">
    <source>
        <dbReference type="Proteomes" id="UP000515811"/>
    </source>
</evidence>
<dbReference type="Proteomes" id="UP000515811">
    <property type="component" value="Chromosome"/>
</dbReference>
<accession>A0A7G9RJ22</accession>
<dbReference type="EC" id="2.5.1.-" evidence="3"/>
<dbReference type="GO" id="GO:0071268">
    <property type="term" value="P:homocysteine biosynthetic process"/>
    <property type="evidence" value="ECO:0007669"/>
    <property type="project" value="InterPro"/>
</dbReference>
<evidence type="ECO:0000256" key="1">
    <source>
        <dbReference type="ARBA" id="ARBA00001933"/>
    </source>
</evidence>
<comment type="function">
    <text evidence="3">Catalyzes the formation of L-homocysteine from O-succinyl-L-homoserine (OSHS) and hydrogen sulfide.</text>
</comment>
<dbReference type="SUPFAM" id="SSF53383">
    <property type="entry name" value="PLP-dependent transferases"/>
    <property type="match status" value="1"/>
</dbReference>
<dbReference type="Pfam" id="PF01053">
    <property type="entry name" value="Cys_Met_Meta_PP"/>
    <property type="match status" value="1"/>
</dbReference>
<dbReference type="FunFam" id="3.90.1150.10:FF:000033">
    <property type="entry name" value="Cystathionine gamma-synthase"/>
    <property type="match status" value="1"/>
</dbReference>
<dbReference type="PANTHER" id="PTHR11808">
    <property type="entry name" value="TRANS-SULFURATION ENZYME FAMILY MEMBER"/>
    <property type="match status" value="1"/>
</dbReference>
<dbReference type="UniPathway" id="UPA00051">
    <property type="reaction ID" value="UER00449"/>
</dbReference>
<proteinExistence type="inferred from homology"/>
<dbReference type="GO" id="GO:0005737">
    <property type="term" value="C:cytoplasm"/>
    <property type="evidence" value="ECO:0007669"/>
    <property type="project" value="TreeGrafter"/>
</dbReference>
<dbReference type="InterPro" id="IPR015421">
    <property type="entry name" value="PyrdxlP-dep_Trfase_major"/>
</dbReference>
<sequence length="404" mass="43141">MTDRTLPQGLHPDTLAVREAIDRSQWGEHSEALYMTSSFVQPDCETAARRFAAQEDGYTYSRTSNPTVTSFEKRLAAMEGTECAVATSTGMSAILLVALTALKTGDHVICSQSMFGSTIKLLGTEMARFGIETSFVSQTDVQAWKDAIRPNTRLLFAETPTNPLTDLCDIAALADLAHAHGALLAVDNSFASPVLQQPAKFGADLVVHSGTKFLDGQGRVMAGAVCGTVALVDKVMGTFLRSGGLNLAPFNAWVVMKGLETLSIRVKAQSAAALELANWLEAHPKVAHVHYPGLKSHPQHELAMRQQNGMGGAVIAFDVVGEGAEQLRANAFHVVDSTRVCSITANLGDVKTTITHPASTSHGRLTEEQRQAAGVGQGLIRISVGLEHLDDLKADLSRGLDTLK</sequence>
<evidence type="ECO:0000313" key="6">
    <source>
        <dbReference type="EMBL" id="QNN55597.1"/>
    </source>
</evidence>
<dbReference type="AlphaFoldDB" id="A0A7G9RJ22"/>
<dbReference type="InterPro" id="IPR015424">
    <property type="entry name" value="PyrdxlP-dep_Trfase"/>
</dbReference>
<dbReference type="Gene3D" id="3.90.1150.10">
    <property type="entry name" value="Aspartate Aminotransferase, domain 1"/>
    <property type="match status" value="1"/>
</dbReference>
<comment type="catalytic activity">
    <reaction evidence="3">
        <text>O-succinyl-L-homoserine + hydrogen sulfide = L-homocysteine + succinate</text>
        <dbReference type="Rhea" id="RHEA:27826"/>
        <dbReference type="ChEBI" id="CHEBI:29919"/>
        <dbReference type="ChEBI" id="CHEBI:30031"/>
        <dbReference type="ChEBI" id="CHEBI:57661"/>
        <dbReference type="ChEBI" id="CHEBI:58199"/>
    </reaction>
</comment>
<dbReference type="InterPro" id="IPR006234">
    <property type="entry name" value="O-succ-hSer_sulfhydrylase"/>
</dbReference>
<dbReference type="GO" id="GO:0016765">
    <property type="term" value="F:transferase activity, transferring alkyl or aryl (other than methyl) groups"/>
    <property type="evidence" value="ECO:0007669"/>
    <property type="project" value="UniProtKB-UniRule"/>
</dbReference>
<dbReference type="PANTHER" id="PTHR11808:SF80">
    <property type="entry name" value="CYSTATHIONINE GAMMA-LYASE"/>
    <property type="match status" value="1"/>
</dbReference>
<dbReference type="GO" id="GO:0016846">
    <property type="term" value="F:carbon-sulfur lyase activity"/>
    <property type="evidence" value="ECO:0007669"/>
    <property type="project" value="TreeGrafter"/>
</dbReference>
<dbReference type="NCBIfam" id="NF006003">
    <property type="entry name" value="PRK08133.1"/>
    <property type="match status" value="1"/>
</dbReference>
<organism evidence="6 7">
    <name type="scientific">Diaphorobacter ruginosibacter</name>
    <dbReference type="NCBI Taxonomy" id="1715720"/>
    <lineage>
        <taxon>Bacteria</taxon>
        <taxon>Pseudomonadati</taxon>
        <taxon>Pseudomonadota</taxon>
        <taxon>Betaproteobacteria</taxon>
        <taxon>Burkholderiales</taxon>
        <taxon>Comamonadaceae</taxon>
        <taxon>Diaphorobacter</taxon>
    </lineage>
</organism>
<feature type="modified residue" description="N6-(pyridoxal phosphate)lysine" evidence="3 4">
    <location>
        <position position="212"/>
    </location>
</feature>
<dbReference type="PIRSF" id="PIRSF001434">
    <property type="entry name" value="CGS"/>
    <property type="match status" value="1"/>
</dbReference>
<comment type="similarity">
    <text evidence="3">Belongs to the trans-sulfuration enzymes family. MetZ subfamily.</text>
</comment>
<dbReference type="GO" id="GO:0071266">
    <property type="term" value="P:'de novo' L-methionine biosynthetic process"/>
    <property type="evidence" value="ECO:0007669"/>
    <property type="project" value="UniProtKB-UniRule"/>
</dbReference>
<dbReference type="NCBIfam" id="TIGR01325">
    <property type="entry name" value="O_suc_HS_sulf"/>
    <property type="match status" value="1"/>
</dbReference>
<keyword evidence="3" id="KW-0808">Transferase</keyword>
<dbReference type="KEGG" id="drg:H9K76_13185"/>
<evidence type="ECO:0000256" key="3">
    <source>
        <dbReference type="HAMAP-Rule" id="MF_02056"/>
    </source>
</evidence>
<keyword evidence="7" id="KW-1185">Reference proteome</keyword>
<protein>
    <recommendedName>
        <fullName evidence="3">O-succinylhomoserine sulfhydrylase</fullName>
        <shortName evidence="3">OSH sulfhydrylase</shortName>
        <shortName evidence="3">OSHS sulfhydrylase</shortName>
        <ecNumber evidence="3">2.5.1.-</ecNumber>
    </recommendedName>
</protein>
<dbReference type="FunFam" id="3.40.640.10:FF:000046">
    <property type="entry name" value="Cystathionine gamma-lyase"/>
    <property type="match status" value="1"/>
</dbReference>
<dbReference type="GO" id="GO:0030170">
    <property type="term" value="F:pyridoxal phosphate binding"/>
    <property type="evidence" value="ECO:0007669"/>
    <property type="project" value="UniProtKB-UniRule"/>
</dbReference>
<evidence type="ECO:0000256" key="2">
    <source>
        <dbReference type="ARBA" id="ARBA00022898"/>
    </source>
</evidence>
<keyword evidence="2 3" id="KW-0663">Pyridoxal phosphate</keyword>
<dbReference type="InterPro" id="IPR015422">
    <property type="entry name" value="PyrdxlP-dep_Trfase_small"/>
</dbReference>
<comment type="cofactor">
    <cofactor evidence="1 3 5">
        <name>pyridoxal 5'-phosphate</name>
        <dbReference type="ChEBI" id="CHEBI:597326"/>
    </cofactor>
</comment>
<name>A0A7G9RJ22_9BURK</name>
<dbReference type="Gene3D" id="3.40.640.10">
    <property type="entry name" value="Type I PLP-dependent aspartate aminotransferase-like (Major domain)"/>
    <property type="match status" value="1"/>
</dbReference>
<gene>
    <name evidence="3" type="primary">metZ</name>
    <name evidence="6" type="ORF">H9K76_13185</name>
</gene>
<dbReference type="InterPro" id="IPR000277">
    <property type="entry name" value="Cys/Met-Metab_PyrdxlP-dep_enz"/>
</dbReference>
<comment type="subunit">
    <text evidence="3">Homotetramer.</text>
</comment>
<keyword evidence="3" id="KW-0486">Methionine biosynthesis</keyword>
<evidence type="ECO:0000256" key="4">
    <source>
        <dbReference type="PIRSR" id="PIRSR001434-2"/>
    </source>
</evidence>
<keyword evidence="3" id="KW-0028">Amino-acid biosynthesis</keyword>
<dbReference type="HAMAP" id="MF_02056">
    <property type="entry name" value="MetZ"/>
    <property type="match status" value="1"/>
</dbReference>
<comment type="pathway">
    <text evidence="3">Amino-acid biosynthesis; L-methionine biosynthesis via de novo pathway; L-homocysteine from O-succinyl-L-homoserine: step 1/1.</text>
</comment>
<dbReference type="RefSeq" id="WP_187595870.1">
    <property type="nucleotide sequence ID" value="NZ_CP060714.1"/>
</dbReference>
<dbReference type="PROSITE" id="PS00868">
    <property type="entry name" value="CYS_MET_METAB_PP"/>
    <property type="match status" value="1"/>
</dbReference>